<organism evidence="1 2">
    <name type="scientific">Cetobacterium somerae ATCC BAA-474</name>
    <dbReference type="NCBI Taxonomy" id="1319815"/>
    <lineage>
        <taxon>Bacteria</taxon>
        <taxon>Fusobacteriati</taxon>
        <taxon>Fusobacteriota</taxon>
        <taxon>Fusobacteriia</taxon>
        <taxon>Fusobacteriales</taxon>
        <taxon>Fusobacteriaceae</taxon>
        <taxon>Cetobacterium</taxon>
    </lineage>
</organism>
<proteinExistence type="predicted"/>
<dbReference type="STRING" id="1319815.HMPREF0202_01351"/>
<reference evidence="1 2" key="1">
    <citation type="submission" date="2013-08" db="EMBL/GenBank/DDBJ databases">
        <authorList>
            <person name="Weinstock G."/>
            <person name="Sodergren E."/>
            <person name="Wylie T."/>
            <person name="Fulton L."/>
            <person name="Fulton R."/>
            <person name="Fronick C."/>
            <person name="O'Laughlin M."/>
            <person name="Godfrey J."/>
            <person name="Miner T."/>
            <person name="Herter B."/>
            <person name="Appelbaum E."/>
            <person name="Cordes M."/>
            <person name="Lek S."/>
            <person name="Wollam A."/>
            <person name="Pepin K.H."/>
            <person name="Palsikar V.B."/>
            <person name="Mitreva M."/>
            <person name="Wilson R.K."/>
        </authorList>
    </citation>
    <scope>NUCLEOTIDE SEQUENCE [LARGE SCALE GENOMIC DNA]</scope>
    <source>
        <strain evidence="1 2">ATCC BAA-474</strain>
    </source>
</reference>
<dbReference type="EMBL" id="AXZF01000050">
    <property type="protein sequence ID" value="ERT68752.1"/>
    <property type="molecule type" value="Genomic_DNA"/>
</dbReference>
<dbReference type="Proteomes" id="UP000017081">
    <property type="component" value="Unassembled WGS sequence"/>
</dbReference>
<gene>
    <name evidence="1" type="ORF">HMPREF0202_01351</name>
</gene>
<dbReference type="HOGENOM" id="CLU_3243557_0_0_0"/>
<name>U7VAN2_9FUSO</name>
<feature type="non-terminal residue" evidence="1">
    <location>
        <position position="1"/>
    </location>
</feature>
<evidence type="ECO:0000313" key="2">
    <source>
        <dbReference type="Proteomes" id="UP000017081"/>
    </source>
</evidence>
<sequence length="43" mass="5048">VIPRFPDGTPKRHYKAMWGMMSKTSIQTLHRFWGKVGNKRSDT</sequence>
<accession>U7VAN2</accession>
<dbReference type="AlphaFoldDB" id="U7VAN2"/>
<keyword evidence="2" id="KW-1185">Reference proteome</keyword>
<protein>
    <submittedName>
        <fullName evidence="1">Uncharacterized protein</fullName>
    </submittedName>
</protein>
<comment type="caution">
    <text evidence="1">The sequence shown here is derived from an EMBL/GenBank/DDBJ whole genome shotgun (WGS) entry which is preliminary data.</text>
</comment>
<evidence type="ECO:0000313" key="1">
    <source>
        <dbReference type="EMBL" id="ERT68752.1"/>
    </source>
</evidence>